<gene>
    <name evidence="1" type="ORF">ACH49L_36275</name>
</gene>
<evidence type="ECO:0000313" key="2">
    <source>
        <dbReference type="Proteomes" id="UP001611397"/>
    </source>
</evidence>
<protein>
    <submittedName>
        <fullName evidence="1">Uncharacterized protein</fullName>
    </submittedName>
</protein>
<dbReference type="RefSeq" id="WP_244218551.1">
    <property type="nucleotide sequence ID" value="NZ_JBIRUT010000021.1"/>
</dbReference>
<organism evidence="1 2">
    <name type="scientific">Streptomyces olivaceoviridis</name>
    <name type="common">Streptomyces corchorusii</name>
    <dbReference type="NCBI Taxonomy" id="1921"/>
    <lineage>
        <taxon>Bacteria</taxon>
        <taxon>Bacillati</taxon>
        <taxon>Actinomycetota</taxon>
        <taxon>Actinomycetes</taxon>
        <taxon>Kitasatosporales</taxon>
        <taxon>Streptomycetaceae</taxon>
        <taxon>Streptomyces</taxon>
    </lineage>
</organism>
<proteinExistence type="predicted"/>
<dbReference type="EMBL" id="JBIRWM010000023">
    <property type="protein sequence ID" value="MFI2161072.1"/>
    <property type="molecule type" value="Genomic_DNA"/>
</dbReference>
<comment type="caution">
    <text evidence="1">The sequence shown here is derived from an EMBL/GenBank/DDBJ whole genome shotgun (WGS) entry which is preliminary data.</text>
</comment>
<sequence>MHWLARRNLPLPAQADNIPALFRDEQHVPIGLFDDDVLIGCLFHDRRSGLSHWGSKGAGSNLFLRQLHTLPDRPDDAVRLITLWASDYAARSGLPHVRAEAPADHRNADWLARLLRRVTDMGWQMRGLGHGETDERVVQLELRAEARPGLTPLIRCAIAVPPGDDGGTL</sequence>
<reference evidence="1 2" key="1">
    <citation type="submission" date="2024-10" db="EMBL/GenBank/DDBJ databases">
        <title>The Natural Products Discovery Center: Release of the First 8490 Sequenced Strains for Exploring Actinobacteria Biosynthetic Diversity.</title>
        <authorList>
            <person name="Kalkreuter E."/>
            <person name="Kautsar S.A."/>
            <person name="Yang D."/>
            <person name="Bader C.D."/>
            <person name="Teijaro C.N."/>
            <person name="Fluegel L."/>
            <person name="Davis C.M."/>
            <person name="Simpson J.R."/>
            <person name="Lauterbach L."/>
            <person name="Steele A.D."/>
            <person name="Gui C."/>
            <person name="Meng S."/>
            <person name="Li G."/>
            <person name="Viehrig K."/>
            <person name="Ye F."/>
            <person name="Su P."/>
            <person name="Kiefer A.F."/>
            <person name="Nichols A."/>
            <person name="Cepeda A.J."/>
            <person name="Yan W."/>
            <person name="Fan B."/>
            <person name="Jiang Y."/>
            <person name="Adhikari A."/>
            <person name="Zheng C.-J."/>
            <person name="Schuster L."/>
            <person name="Cowan T.M."/>
            <person name="Smanski M.J."/>
            <person name="Chevrette M.G."/>
            <person name="De Carvalho L.P.S."/>
            <person name="Shen B."/>
        </authorList>
    </citation>
    <scope>NUCLEOTIDE SEQUENCE [LARGE SCALE GENOMIC DNA]</scope>
    <source>
        <strain evidence="1 2">NPDC020295</strain>
    </source>
</reference>
<evidence type="ECO:0000313" key="1">
    <source>
        <dbReference type="EMBL" id="MFI2161072.1"/>
    </source>
</evidence>
<keyword evidence="2" id="KW-1185">Reference proteome</keyword>
<name>A0ABW7VNJ6_STROI</name>
<accession>A0ABW7VNJ6</accession>
<dbReference type="Proteomes" id="UP001611397">
    <property type="component" value="Unassembled WGS sequence"/>
</dbReference>